<protein>
    <submittedName>
        <fullName evidence="3">Transcriptional regulator</fullName>
    </submittedName>
</protein>
<dbReference type="PANTHER" id="PTHR46558">
    <property type="entry name" value="TRACRIPTIONAL REGULATORY PROTEIN-RELATED-RELATED"/>
    <property type="match status" value="1"/>
</dbReference>
<dbReference type="Gene3D" id="1.10.260.40">
    <property type="entry name" value="lambda repressor-like DNA-binding domains"/>
    <property type="match status" value="2"/>
</dbReference>
<reference evidence="3 4" key="1">
    <citation type="journal article" date="2017" name="Poromechanics V (2013)">
        <title>Genomic Characterization of the Arsenic-Tolerant Actinobacterium, &lt;i&gt;Rhodococcus erythropolis&lt;/i&gt; S43.</title>
        <authorList>
            <person name="Retamal-Morales G."/>
            <person name="Mehnert M."/>
            <person name="Schwabe R."/>
            <person name="Tischler D."/>
            <person name="Schloemann M."/>
            <person name="Levican G.J."/>
        </authorList>
    </citation>
    <scope>NUCLEOTIDE SEQUENCE [LARGE SCALE GENOMIC DNA]</scope>
    <source>
        <strain evidence="3 4">S43</strain>
    </source>
</reference>
<feature type="domain" description="HTH cro/C1-type" evidence="2">
    <location>
        <begin position="14"/>
        <end position="68"/>
    </location>
</feature>
<dbReference type="Proteomes" id="UP000325576">
    <property type="component" value="Unassembled WGS sequence"/>
</dbReference>
<dbReference type="InterPro" id="IPR001387">
    <property type="entry name" value="Cro/C1-type_HTH"/>
</dbReference>
<evidence type="ECO:0000313" key="3">
    <source>
        <dbReference type="EMBL" id="KAB2585209.1"/>
    </source>
</evidence>
<dbReference type="PANTHER" id="PTHR46558:SF11">
    <property type="entry name" value="HTH-TYPE TRANSCRIPTIONAL REGULATOR XRE"/>
    <property type="match status" value="1"/>
</dbReference>
<dbReference type="CDD" id="cd00093">
    <property type="entry name" value="HTH_XRE"/>
    <property type="match status" value="2"/>
</dbReference>
<dbReference type="EMBL" id="MRBO01000356">
    <property type="protein sequence ID" value="KAB2585209.1"/>
    <property type="molecule type" value="Genomic_DNA"/>
</dbReference>
<proteinExistence type="predicted"/>
<evidence type="ECO:0000313" key="4">
    <source>
        <dbReference type="Proteomes" id="UP000325576"/>
    </source>
</evidence>
<evidence type="ECO:0000256" key="1">
    <source>
        <dbReference type="ARBA" id="ARBA00023125"/>
    </source>
</evidence>
<gene>
    <name evidence="3" type="ORF">BS297_11630</name>
</gene>
<dbReference type="Pfam" id="PF01381">
    <property type="entry name" value="HTH_3"/>
    <property type="match status" value="1"/>
</dbReference>
<dbReference type="Pfam" id="PF13560">
    <property type="entry name" value="HTH_31"/>
    <property type="match status" value="1"/>
</dbReference>
<dbReference type="AlphaFoldDB" id="A0A5N5E452"/>
<keyword evidence="1" id="KW-0238">DNA-binding</keyword>
<organism evidence="3 4">
    <name type="scientific">Rhodococcus erythropolis</name>
    <name type="common">Arthrobacter picolinophilus</name>
    <dbReference type="NCBI Taxonomy" id="1833"/>
    <lineage>
        <taxon>Bacteria</taxon>
        <taxon>Bacillati</taxon>
        <taxon>Actinomycetota</taxon>
        <taxon>Actinomycetes</taxon>
        <taxon>Mycobacteriales</taxon>
        <taxon>Nocardiaceae</taxon>
        <taxon>Rhodococcus</taxon>
        <taxon>Rhodococcus erythropolis group</taxon>
    </lineage>
</organism>
<dbReference type="InterPro" id="IPR010982">
    <property type="entry name" value="Lambda_DNA-bd_dom_sf"/>
</dbReference>
<comment type="caution">
    <text evidence="3">The sequence shown here is derived from an EMBL/GenBank/DDBJ whole genome shotgun (WGS) entry which is preliminary data.</text>
</comment>
<dbReference type="PROSITE" id="PS50943">
    <property type="entry name" value="HTH_CROC1"/>
    <property type="match status" value="2"/>
</dbReference>
<sequence length="153" mass="16734">MSRSAVRGFSAARLRRYRLARKANIADLADAAGVSEQTVSAWETGRAAPTPELLAKVAAELRLTVADLVPIPNDQLGLSDLRAQAGMTQGRAAEALGISATLLGRIEKGRKEYDETRAAQLAELYKVTPELVAEVWQRDRDSRQARATRFRDS</sequence>
<feature type="domain" description="HTH cro/C1-type" evidence="2">
    <location>
        <begin position="78"/>
        <end position="132"/>
    </location>
</feature>
<dbReference type="SMART" id="SM00530">
    <property type="entry name" value="HTH_XRE"/>
    <property type="match status" value="2"/>
</dbReference>
<dbReference type="GO" id="GO:0003677">
    <property type="term" value="F:DNA binding"/>
    <property type="evidence" value="ECO:0007669"/>
    <property type="project" value="UniProtKB-KW"/>
</dbReference>
<accession>A0A5N5E452</accession>
<evidence type="ECO:0000259" key="2">
    <source>
        <dbReference type="PROSITE" id="PS50943"/>
    </source>
</evidence>
<dbReference type="SUPFAM" id="SSF47413">
    <property type="entry name" value="lambda repressor-like DNA-binding domains"/>
    <property type="match status" value="2"/>
</dbReference>
<name>A0A5N5E452_RHOER</name>